<proteinExistence type="predicted"/>
<feature type="compositionally biased region" description="Acidic residues" evidence="2">
    <location>
        <begin position="114"/>
        <end position="123"/>
    </location>
</feature>
<evidence type="ECO:0000256" key="2">
    <source>
        <dbReference type="SAM" id="MobiDB-lite"/>
    </source>
</evidence>
<feature type="compositionally biased region" description="Basic and acidic residues" evidence="2">
    <location>
        <begin position="124"/>
        <end position="141"/>
    </location>
</feature>
<protein>
    <submittedName>
        <fullName evidence="3">Apoptosis facilitator Bcl-2-like protein 14</fullName>
    </submittedName>
</protein>
<dbReference type="Proteomes" id="UP001174136">
    <property type="component" value="Unassembled WGS sequence"/>
</dbReference>
<name>A0AA47MX28_MERPO</name>
<keyword evidence="4" id="KW-1185">Reference proteome</keyword>
<accession>A0AA47MX28</accession>
<feature type="compositionally biased region" description="Polar residues" evidence="2">
    <location>
        <begin position="98"/>
        <end position="107"/>
    </location>
</feature>
<dbReference type="PANTHER" id="PTHR14965:SF9">
    <property type="entry name" value="APOPTOSIS FACILITATOR BCL-2-LIKE PROTEIN 14"/>
    <property type="match status" value="1"/>
</dbReference>
<dbReference type="EMBL" id="JAOPHQ010002053">
    <property type="protein sequence ID" value="KAK0148288.1"/>
    <property type="molecule type" value="Genomic_DNA"/>
</dbReference>
<sequence length="400" mass="45326">METPGEPKEPPCGQLISVNRKDTSRLLEVYVKRSLSLNDGAKPPESRPQRKNKWVMMPERPRRMRRHSSDPSLHLSPIADNSPIADDSPIVDQGLTFFPSSPCTTETPGKLPEEEVEEEEEEKGEVTEEKGEVTEEKEMKPEVSVSKKRKKPTLLKAFLGLFSKKWGEEDQEEEIQRGATDVFPARQEELPEVSATCLPLAHGTGQKKKSKRRGSIRRRLSFRKSIRSIKDITSVEAIVSVAPTDIYFENVSQEMELIVHQVKDQENEKVLTDEEVINRIIDLTKNEGDAIDEKLKENPTLSNFFKGMSYSSFKKLADTYLEEETTPVEVRPVAAPELVQLAFTLDFTAMVAGLSRQNAGHISSLGKLYLQDRFKYIQVSHRWVLTFYQKLGGGIVQRLG</sequence>
<keyword evidence="1" id="KW-0053">Apoptosis</keyword>
<evidence type="ECO:0000313" key="4">
    <source>
        <dbReference type="Proteomes" id="UP001174136"/>
    </source>
</evidence>
<evidence type="ECO:0000256" key="1">
    <source>
        <dbReference type="ARBA" id="ARBA00022703"/>
    </source>
</evidence>
<comment type="caution">
    <text evidence="3">The sequence shown here is derived from an EMBL/GenBank/DDBJ whole genome shotgun (WGS) entry which is preliminary data.</text>
</comment>
<reference evidence="3" key="1">
    <citation type="journal article" date="2023" name="Front. Mar. Sci.">
        <title>A new Merluccius polli reference genome to investigate the effects of global change in West African waters.</title>
        <authorList>
            <person name="Mateo J.L."/>
            <person name="Blanco-Fernandez C."/>
            <person name="Garcia-Vazquez E."/>
            <person name="Machado-Schiaffino G."/>
        </authorList>
    </citation>
    <scope>NUCLEOTIDE SEQUENCE</scope>
    <source>
        <strain evidence="3">C29</strain>
        <tissue evidence="3">Fin</tissue>
    </source>
</reference>
<dbReference type="PANTHER" id="PTHR14965">
    <property type="entry name" value="SI:CH73-248E21.1"/>
    <property type="match status" value="1"/>
</dbReference>
<dbReference type="GO" id="GO:0006915">
    <property type="term" value="P:apoptotic process"/>
    <property type="evidence" value="ECO:0007669"/>
    <property type="project" value="UniProtKB-KW"/>
</dbReference>
<gene>
    <name evidence="3" type="primary">Bcl2l14</name>
    <name evidence="3" type="ORF">N1851_011779</name>
</gene>
<dbReference type="AlphaFoldDB" id="A0AA47MX28"/>
<evidence type="ECO:0000313" key="3">
    <source>
        <dbReference type="EMBL" id="KAK0148288.1"/>
    </source>
</evidence>
<dbReference type="GO" id="GO:2001236">
    <property type="term" value="P:regulation of extrinsic apoptotic signaling pathway"/>
    <property type="evidence" value="ECO:0007669"/>
    <property type="project" value="TreeGrafter"/>
</dbReference>
<organism evidence="3 4">
    <name type="scientific">Merluccius polli</name>
    <name type="common">Benguela hake</name>
    <name type="synonym">Merluccius cadenati</name>
    <dbReference type="NCBI Taxonomy" id="89951"/>
    <lineage>
        <taxon>Eukaryota</taxon>
        <taxon>Metazoa</taxon>
        <taxon>Chordata</taxon>
        <taxon>Craniata</taxon>
        <taxon>Vertebrata</taxon>
        <taxon>Euteleostomi</taxon>
        <taxon>Actinopterygii</taxon>
        <taxon>Neopterygii</taxon>
        <taxon>Teleostei</taxon>
        <taxon>Neoteleostei</taxon>
        <taxon>Acanthomorphata</taxon>
        <taxon>Zeiogadaria</taxon>
        <taxon>Gadariae</taxon>
        <taxon>Gadiformes</taxon>
        <taxon>Gadoidei</taxon>
        <taxon>Merlucciidae</taxon>
        <taxon>Merluccius</taxon>
    </lineage>
</organism>
<feature type="region of interest" description="Disordered" evidence="2">
    <location>
        <begin position="34"/>
        <end position="147"/>
    </location>
</feature>